<dbReference type="AlphaFoldDB" id="A0A8H4UTC5"/>
<keyword evidence="2" id="KW-1185">Reference proteome</keyword>
<evidence type="ECO:0000313" key="1">
    <source>
        <dbReference type="EMBL" id="KAF4983029.1"/>
    </source>
</evidence>
<dbReference type="InterPro" id="IPR011990">
    <property type="entry name" value="TPR-like_helical_dom_sf"/>
</dbReference>
<dbReference type="OrthoDB" id="2017974at2759"/>
<reference evidence="1" key="1">
    <citation type="journal article" date="2020" name="BMC Genomics">
        <title>Correction to: Identification and distribution of gene clusters required for synthesis of sphingolipid metabolism inhibitors in diverse species of the filamentous fungus Fusarium.</title>
        <authorList>
            <person name="Kim H.S."/>
            <person name="Lohmar J.M."/>
            <person name="Busman M."/>
            <person name="Brown D.W."/>
            <person name="Naumann T.A."/>
            <person name="Divon H.H."/>
            <person name="Lysoe E."/>
            <person name="Uhlig S."/>
            <person name="Proctor R.H."/>
        </authorList>
    </citation>
    <scope>NUCLEOTIDE SEQUENCE</scope>
    <source>
        <strain evidence="1">NRRL 22465</strain>
    </source>
</reference>
<accession>A0A8H4UTC5</accession>
<gene>
    <name evidence="1" type="ORF">FZEAL_1474</name>
</gene>
<organism evidence="1 2">
    <name type="scientific">Fusarium zealandicum</name>
    <dbReference type="NCBI Taxonomy" id="1053134"/>
    <lineage>
        <taxon>Eukaryota</taxon>
        <taxon>Fungi</taxon>
        <taxon>Dikarya</taxon>
        <taxon>Ascomycota</taxon>
        <taxon>Pezizomycotina</taxon>
        <taxon>Sordariomycetes</taxon>
        <taxon>Hypocreomycetidae</taxon>
        <taxon>Hypocreales</taxon>
        <taxon>Nectriaceae</taxon>
        <taxon>Fusarium</taxon>
        <taxon>Fusarium staphyleae species complex</taxon>
    </lineage>
</organism>
<proteinExistence type="predicted"/>
<sequence>MIQEPMDIFIKALDEHIAGQGKKWLQIGSYIGIAFGCALLGDREVHGHLRLSEKGPVRLLPEDFAMRGLLYVKDYYPDEWFNAEMEEDPRYFELSSMIEERRHRIISLGYRIATAGNWLVWDAVSQRFSVPKSLADEDKLLAGREPSVLSGIYALENDRSQRASHDESETNTDVPFNHDLEACRSGQLEDGLLGLANLRQLDLMYMKAPRYSEQSLYCQYAAGNRVHRCWQEIIQARTNGGQDLADKEIDMQRELLMYRKKMGPKQTRD</sequence>
<dbReference type="SUPFAM" id="SSF48452">
    <property type="entry name" value="TPR-like"/>
    <property type="match status" value="1"/>
</dbReference>
<evidence type="ECO:0000313" key="2">
    <source>
        <dbReference type="Proteomes" id="UP000635477"/>
    </source>
</evidence>
<reference evidence="1" key="2">
    <citation type="submission" date="2020-05" db="EMBL/GenBank/DDBJ databases">
        <authorList>
            <person name="Kim H.-S."/>
            <person name="Proctor R.H."/>
            <person name="Brown D.W."/>
        </authorList>
    </citation>
    <scope>NUCLEOTIDE SEQUENCE</scope>
    <source>
        <strain evidence="1">NRRL 22465</strain>
    </source>
</reference>
<protein>
    <submittedName>
        <fullName evidence="1">Uncharacterized protein</fullName>
    </submittedName>
</protein>
<dbReference type="Proteomes" id="UP000635477">
    <property type="component" value="Unassembled WGS sequence"/>
</dbReference>
<name>A0A8H4UTC5_9HYPO</name>
<comment type="caution">
    <text evidence="1">The sequence shown here is derived from an EMBL/GenBank/DDBJ whole genome shotgun (WGS) entry which is preliminary data.</text>
</comment>
<dbReference type="EMBL" id="JABEYC010000087">
    <property type="protein sequence ID" value="KAF4983029.1"/>
    <property type="molecule type" value="Genomic_DNA"/>
</dbReference>